<evidence type="ECO:0000313" key="2">
    <source>
        <dbReference type="Proteomes" id="UP001569428"/>
    </source>
</evidence>
<reference evidence="1 2" key="1">
    <citation type="submission" date="2024-08" db="EMBL/GenBank/DDBJ databases">
        <authorList>
            <person name="Ishaq N."/>
        </authorList>
    </citation>
    <scope>NUCLEOTIDE SEQUENCE [LARGE SCALE GENOMIC DNA]</scope>
    <source>
        <strain evidence="1 2">DSM 18651</strain>
    </source>
</reference>
<protein>
    <submittedName>
        <fullName evidence="1">Uncharacterized protein</fullName>
    </submittedName>
</protein>
<accession>A0ABV4NYX7</accession>
<dbReference type="EMBL" id="JBGMEK010000017">
    <property type="protein sequence ID" value="MFA0811237.1"/>
    <property type="molecule type" value="Genomic_DNA"/>
</dbReference>
<gene>
    <name evidence="1" type="ORF">ACCI49_09925</name>
</gene>
<sequence length="58" mass="6441">MRAFGAPVPGAIADFPKIETVTIPDLLVGKYTAAFAIQKIEKLEFQCGKTYTIYSRPY</sequence>
<dbReference type="Proteomes" id="UP001569428">
    <property type="component" value="Unassembled WGS sequence"/>
</dbReference>
<dbReference type="RefSeq" id="WP_371838804.1">
    <property type="nucleotide sequence ID" value="NZ_JBGMEK010000017.1"/>
</dbReference>
<keyword evidence="2" id="KW-1185">Reference proteome</keyword>
<proteinExistence type="predicted"/>
<comment type="caution">
    <text evidence="1">The sequence shown here is derived from an EMBL/GenBank/DDBJ whole genome shotgun (WGS) entry which is preliminary data.</text>
</comment>
<organism evidence="1 2">
    <name type="scientific">Microbulbifer epialgicus</name>
    <dbReference type="NCBI Taxonomy" id="393907"/>
    <lineage>
        <taxon>Bacteria</taxon>
        <taxon>Pseudomonadati</taxon>
        <taxon>Pseudomonadota</taxon>
        <taxon>Gammaproteobacteria</taxon>
        <taxon>Cellvibrionales</taxon>
        <taxon>Microbulbiferaceae</taxon>
        <taxon>Microbulbifer</taxon>
    </lineage>
</organism>
<name>A0ABV4NYX7_9GAMM</name>
<evidence type="ECO:0000313" key="1">
    <source>
        <dbReference type="EMBL" id="MFA0811237.1"/>
    </source>
</evidence>